<evidence type="ECO:0000313" key="4">
    <source>
        <dbReference type="Proteomes" id="UP000799444"/>
    </source>
</evidence>
<feature type="transmembrane region" description="Helical" evidence="2">
    <location>
        <begin position="181"/>
        <end position="205"/>
    </location>
</feature>
<keyword evidence="4" id="KW-1185">Reference proteome</keyword>
<reference evidence="3" key="1">
    <citation type="journal article" date="2020" name="Stud. Mycol.">
        <title>101 Dothideomycetes genomes: a test case for predicting lifestyles and emergence of pathogens.</title>
        <authorList>
            <person name="Haridas S."/>
            <person name="Albert R."/>
            <person name="Binder M."/>
            <person name="Bloem J."/>
            <person name="Labutti K."/>
            <person name="Salamov A."/>
            <person name="Andreopoulos B."/>
            <person name="Baker S."/>
            <person name="Barry K."/>
            <person name="Bills G."/>
            <person name="Bluhm B."/>
            <person name="Cannon C."/>
            <person name="Castanera R."/>
            <person name="Culley D."/>
            <person name="Daum C."/>
            <person name="Ezra D."/>
            <person name="Gonzalez J."/>
            <person name="Henrissat B."/>
            <person name="Kuo A."/>
            <person name="Liang C."/>
            <person name="Lipzen A."/>
            <person name="Lutzoni F."/>
            <person name="Magnuson J."/>
            <person name="Mondo S."/>
            <person name="Nolan M."/>
            <person name="Ohm R."/>
            <person name="Pangilinan J."/>
            <person name="Park H.-J."/>
            <person name="Ramirez L."/>
            <person name="Alfaro M."/>
            <person name="Sun H."/>
            <person name="Tritt A."/>
            <person name="Yoshinaga Y."/>
            <person name="Zwiers L.-H."/>
            <person name="Turgeon B."/>
            <person name="Goodwin S."/>
            <person name="Spatafora J."/>
            <person name="Crous P."/>
            <person name="Grigoriev I."/>
        </authorList>
    </citation>
    <scope>NUCLEOTIDE SEQUENCE</scope>
    <source>
        <strain evidence="3">CBS 125425</strain>
    </source>
</reference>
<sequence>MTTSPPLLHRRDILGLDLAHPVKTCGYVNGNLSAPRIAGENFKCVVDDDNGFWGFCRDEVSSISECSMYRACTDTFSCSTWCGRSDLAPRLTCTESGQDYCASDLMTASGSTYSWLYCDFHSRTISDALSAAPEFISALGFASTTTSELSSPSATPSSTLSPGASSTSSAEARSNGSTSNVGGIVGGVVGGLGLLVSLVLAFFLFKRRGRKPKYPEMLHANAPPEYVAEPNPQYKYGQQLAEMQQPLNEAPAAEDVKPVHELPAAAGQPTRGSSRRSVE</sequence>
<organism evidence="3 4">
    <name type="scientific">Polyplosphaeria fusca</name>
    <dbReference type="NCBI Taxonomy" id="682080"/>
    <lineage>
        <taxon>Eukaryota</taxon>
        <taxon>Fungi</taxon>
        <taxon>Dikarya</taxon>
        <taxon>Ascomycota</taxon>
        <taxon>Pezizomycotina</taxon>
        <taxon>Dothideomycetes</taxon>
        <taxon>Pleosporomycetidae</taxon>
        <taxon>Pleosporales</taxon>
        <taxon>Tetraplosphaeriaceae</taxon>
        <taxon>Polyplosphaeria</taxon>
    </lineage>
</organism>
<feature type="region of interest" description="Disordered" evidence="1">
    <location>
        <begin position="242"/>
        <end position="279"/>
    </location>
</feature>
<name>A0A9P4QSZ8_9PLEO</name>
<gene>
    <name evidence="3" type="ORF">EJ04DRAFT_527031</name>
</gene>
<accession>A0A9P4QSZ8</accession>
<evidence type="ECO:0000313" key="3">
    <source>
        <dbReference type="EMBL" id="KAF2730386.1"/>
    </source>
</evidence>
<proteinExistence type="predicted"/>
<keyword evidence="2" id="KW-0472">Membrane</keyword>
<comment type="caution">
    <text evidence="3">The sequence shown here is derived from an EMBL/GenBank/DDBJ whole genome shotgun (WGS) entry which is preliminary data.</text>
</comment>
<evidence type="ECO:0000256" key="2">
    <source>
        <dbReference type="SAM" id="Phobius"/>
    </source>
</evidence>
<feature type="compositionally biased region" description="Low complexity" evidence="1">
    <location>
        <begin position="147"/>
        <end position="172"/>
    </location>
</feature>
<dbReference type="EMBL" id="ML996219">
    <property type="protein sequence ID" value="KAF2730386.1"/>
    <property type="molecule type" value="Genomic_DNA"/>
</dbReference>
<evidence type="ECO:0000256" key="1">
    <source>
        <dbReference type="SAM" id="MobiDB-lite"/>
    </source>
</evidence>
<keyword evidence="2" id="KW-0812">Transmembrane</keyword>
<dbReference type="Proteomes" id="UP000799444">
    <property type="component" value="Unassembled WGS sequence"/>
</dbReference>
<protein>
    <submittedName>
        <fullName evidence="3">Uncharacterized protein</fullName>
    </submittedName>
</protein>
<dbReference type="OrthoDB" id="3547571at2759"/>
<keyword evidence="2" id="KW-1133">Transmembrane helix</keyword>
<dbReference type="AlphaFoldDB" id="A0A9P4QSZ8"/>
<feature type="region of interest" description="Disordered" evidence="1">
    <location>
        <begin position="147"/>
        <end position="177"/>
    </location>
</feature>